<evidence type="ECO:0000256" key="1">
    <source>
        <dbReference type="SAM" id="Phobius"/>
    </source>
</evidence>
<keyword evidence="1" id="KW-0472">Membrane</keyword>
<accession>X0RY62</accession>
<sequence>WTYFIFVVYCFLVSGMIFGGIGLKWTLLIQEKETSND</sequence>
<proteinExistence type="predicted"/>
<comment type="caution">
    <text evidence="2">The sequence shown here is derived from an EMBL/GenBank/DDBJ whole genome shotgun (WGS) entry which is preliminary data.</text>
</comment>
<keyword evidence="1" id="KW-1133">Transmembrane helix</keyword>
<gene>
    <name evidence="2" type="ORF">S01H1_14828</name>
</gene>
<evidence type="ECO:0000313" key="2">
    <source>
        <dbReference type="EMBL" id="GAF68667.1"/>
    </source>
</evidence>
<dbReference type="AlphaFoldDB" id="X0RY62"/>
<keyword evidence="1" id="KW-0812">Transmembrane</keyword>
<name>X0RY62_9ZZZZ</name>
<reference evidence="2" key="1">
    <citation type="journal article" date="2014" name="Front. Microbiol.">
        <title>High frequency of phylogenetically diverse reductive dehalogenase-homologous genes in deep subseafloor sedimentary metagenomes.</title>
        <authorList>
            <person name="Kawai M."/>
            <person name="Futagami T."/>
            <person name="Toyoda A."/>
            <person name="Takaki Y."/>
            <person name="Nishi S."/>
            <person name="Hori S."/>
            <person name="Arai W."/>
            <person name="Tsubouchi T."/>
            <person name="Morono Y."/>
            <person name="Uchiyama I."/>
            <person name="Ito T."/>
            <person name="Fujiyama A."/>
            <person name="Inagaki F."/>
            <person name="Takami H."/>
        </authorList>
    </citation>
    <scope>NUCLEOTIDE SEQUENCE</scope>
    <source>
        <strain evidence="2">Expedition CK06-06</strain>
    </source>
</reference>
<dbReference type="EMBL" id="BARS01007726">
    <property type="protein sequence ID" value="GAF68667.1"/>
    <property type="molecule type" value="Genomic_DNA"/>
</dbReference>
<organism evidence="2">
    <name type="scientific">marine sediment metagenome</name>
    <dbReference type="NCBI Taxonomy" id="412755"/>
    <lineage>
        <taxon>unclassified sequences</taxon>
        <taxon>metagenomes</taxon>
        <taxon>ecological metagenomes</taxon>
    </lineage>
</organism>
<feature type="transmembrane region" description="Helical" evidence="1">
    <location>
        <begin position="6"/>
        <end position="27"/>
    </location>
</feature>
<feature type="non-terminal residue" evidence="2">
    <location>
        <position position="1"/>
    </location>
</feature>
<protein>
    <submittedName>
        <fullName evidence="2">Uncharacterized protein</fullName>
    </submittedName>
</protein>